<protein>
    <submittedName>
        <fullName evidence="1">Uncharacterized protein</fullName>
    </submittedName>
</protein>
<proteinExistence type="predicted"/>
<dbReference type="AlphaFoldDB" id="A0A0E9SWQ3"/>
<reference evidence="1" key="2">
    <citation type="journal article" date="2015" name="Fish Shellfish Immunol.">
        <title>Early steps in the European eel (Anguilla anguilla)-Vibrio vulnificus interaction in the gills: Role of the RtxA13 toxin.</title>
        <authorList>
            <person name="Callol A."/>
            <person name="Pajuelo D."/>
            <person name="Ebbesson L."/>
            <person name="Teles M."/>
            <person name="MacKenzie S."/>
            <person name="Amaro C."/>
        </authorList>
    </citation>
    <scope>NUCLEOTIDE SEQUENCE</scope>
</reference>
<sequence length="52" mass="6021">MFTSPFLHETGIHLIQPLPVLSLITWSVRKAKFTLEETVLTLCEGFCWLFIL</sequence>
<name>A0A0E9SWQ3_ANGAN</name>
<reference evidence="1" key="1">
    <citation type="submission" date="2014-11" db="EMBL/GenBank/DDBJ databases">
        <authorList>
            <person name="Amaro Gonzalez C."/>
        </authorList>
    </citation>
    <scope>NUCLEOTIDE SEQUENCE</scope>
</reference>
<accession>A0A0E9SWQ3</accession>
<evidence type="ECO:0000313" key="1">
    <source>
        <dbReference type="EMBL" id="JAH45697.1"/>
    </source>
</evidence>
<dbReference type="EMBL" id="GBXM01062880">
    <property type="protein sequence ID" value="JAH45697.1"/>
    <property type="molecule type" value="Transcribed_RNA"/>
</dbReference>
<organism evidence="1">
    <name type="scientific">Anguilla anguilla</name>
    <name type="common">European freshwater eel</name>
    <name type="synonym">Muraena anguilla</name>
    <dbReference type="NCBI Taxonomy" id="7936"/>
    <lineage>
        <taxon>Eukaryota</taxon>
        <taxon>Metazoa</taxon>
        <taxon>Chordata</taxon>
        <taxon>Craniata</taxon>
        <taxon>Vertebrata</taxon>
        <taxon>Euteleostomi</taxon>
        <taxon>Actinopterygii</taxon>
        <taxon>Neopterygii</taxon>
        <taxon>Teleostei</taxon>
        <taxon>Anguilliformes</taxon>
        <taxon>Anguillidae</taxon>
        <taxon>Anguilla</taxon>
    </lineage>
</organism>